<proteinExistence type="inferred from homology"/>
<evidence type="ECO:0000256" key="1">
    <source>
        <dbReference type="ARBA" id="ARBA00007198"/>
    </source>
</evidence>
<keyword evidence="2 4" id="KW-0560">Oxidoreductase</keyword>
<dbReference type="SUPFAM" id="SSF52833">
    <property type="entry name" value="Thioredoxin-like"/>
    <property type="match status" value="1"/>
</dbReference>
<protein>
    <recommendedName>
        <fullName evidence="4">Arsenate reductase</fullName>
        <ecNumber evidence="4">1.20.4.1</ecNumber>
    </recommendedName>
</protein>
<dbReference type="PANTHER" id="PTHR30041">
    <property type="entry name" value="ARSENATE REDUCTASE"/>
    <property type="match status" value="1"/>
</dbReference>
<dbReference type="STRING" id="1548547.BA177_11080"/>
<reference evidence="5 6" key="1">
    <citation type="submission" date="2016-06" db="EMBL/GenBank/DDBJ databases">
        <title>Complete genome sequence of a deep-branching marine Gamma Proteobacterium Woeseia oceani type strain XK5.</title>
        <authorList>
            <person name="Mu D."/>
            <person name="Du Z."/>
        </authorList>
    </citation>
    <scope>NUCLEOTIDE SEQUENCE [LARGE SCALE GENOMIC DNA]</scope>
    <source>
        <strain evidence="5 6">XK5</strain>
    </source>
</reference>
<sequence>MTLTIYHNPRCSKSRNTLELIEGRGVTPVIVPYLDAAPNTTTILHLAKALSLPVKAMLRTGEQEFKDAAGSLDIDDDQALAEWLAQHPRALERPIVIDEQTGQAVIGRPPENVLTLLPK</sequence>
<organism evidence="5 6">
    <name type="scientific">Woeseia oceani</name>
    <dbReference type="NCBI Taxonomy" id="1548547"/>
    <lineage>
        <taxon>Bacteria</taxon>
        <taxon>Pseudomonadati</taxon>
        <taxon>Pseudomonadota</taxon>
        <taxon>Gammaproteobacteria</taxon>
        <taxon>Woeseiales</taxon>
        <taxon>Woeseiaceae</taxon>
        <taxon>Woeseia</taxon>
    </lineage>
</organism>
<dbReference type="InterPro" id="IPR036249">
    <property type="entry name" value="Thioredoxin-like_sf"/>
</dbReference>
<dbReference type="RefSeq" id="WP_068616243.1">
    <property type="nucleotide sequence ID" value="NZ_CP016268.1"/>
</dbReference>
<name>A0A193LH26_9GAMM</name>
<dbReference type="InterPro" id="IPR006660">
    <property type="entry name" value="Arsenate_reductase-like"/>
</dbReference>
<dbReference type="OrthoDB" id="9790554at2"/>
<dbReference type="Pfam" id="PF03960">
    <property type="entry name" value="ArsC"/>
    <property type="match status" value="1"/>
</dbReference>
<evidence type="ECO:0000256" key="2">
    <source>
        <dbReference type="ARBA" id="ARBA00023002"/>
    </source>
</evidence>
<dbReference type="Gene3D" id="3.40.30.10">
    <property type="entry name" value="Glutaredoxin"/>
    <property type="match status" value="1"/>
</dbReference>
<comment type="catalytic activity">
    <reaction evidence="4">
        <text>[glutaredoxin]-dithiol + arsenate + glutathione + H(+) = glutathionyl-S-S-[glutaredoxin] + arsenite + H2O</text>
        <dbReference type="Rhea" id="RHEA:22016"/>
        <dbReference type="Rhea" id="RHEA-COMP:10729"/>
        <dbReference type="Rhea" id="RHEA-COMP:17668"/>
        <dbReference type="ChEBI" id="CHEBI:15377"/>
        <dbReference type="ChEBI" id="CHEBI:15378"/>
        <dbReference type="ChEBI" id="CHEBI:29242"/>
        <dbReference type="ChEBI" id="CHEBI:29950"/>
        <dbReference type="ChEBI" id="CHEBI:48597"/>
        <dbReference type="ChEBI" id="CHEBI:57925"/>
        <dbReference type="ChEBI" id="CHEBI:146199"/>
        <dbReference type="EC" id="1.20.4.1"/>
    </reaction>
</comment>
<dbReference type="KEGG" id="woc:BA177_11080"/>
<dbReference type="PROSITE" id="PS51353">
    <property type="entry name" value="ARSC"/>
    <property type="match status" value="1"/>
</dbReference>
<dbReference type="EC" id="1.20.4.1" evidence="4"/>
<keyword evidence="6" id="KW-1185">Reference proteome</keyword>
<gene>
    <name evidence="5" type="ORF">BA177_11080</name>
</gene>
<dbReference type="Proteomes" id="UP000092695">
    <property type="component" value="Chromosome"/>
</dbReference>
<comment type="similarity">
    <text evidence="1 3 4">Belongs to the ArsC family.</text>
</comment>
<dbReference type="GO" id="GO:0008794">
    <property type="term" value="F:arsenate reductase (glutaredoxin) activity"/>
    <property type="evidence" value="ECO:0007669"/>
    <property type="project" value="UniProtKB-UniRule"/>
</dbReference>
<evidence type="ECO:0000256" key="3">
    <source>
        <dbReference type="PROSITE-ProRule" id="PRU01282"/>
    </source>
</evidence>
<evidence type="ECO:0000313" key="5">
    <source>
        <dbReference type="EMBL" id="ANO51674.1"/>
    </source>
</evidence>
<evidence type="ECO:0000256" key="4">
    <source>
        <dbReference type="RuleBase" id="RU362029"/>
    </source>
</evidence>
<accession>A0A193LH26</accession>
<dbReference type="AlphaFoldDB" id="A0A193LH26"/>
<evidence type="ECO:0000313" key="6">
    <source>
        <dbReference type="Proteomes" id="UP000092695"/>
    </source>
</evidence>
<dbReference type="EMBL" id="CP016268">
    <property type="protein sequence ID" value="ANO51674.1"/>
    <property type="molecule type" value="Genomic_DNA"/>
</dbReference>
<dbReference type="PANTHER" id="PTHR30041:SF4">
    <property type="entry name" value="ARSENATE REDUCTASE"/>
    <property type="match status" value="1"/>
</dbReference>
<dbReference type="InterPro" id="IPR006659">
    <property type="entry name" value="Arsenate_reductase"/>
</dbReference>
<dbReference type="NCBIfam" id="TIGR00014">
    <property type="entry name" value="arsC"/>
    <property type="match status" value="1"/>
</dbReference>